<keyword evidence="2" id="KW-1185">Reference proteome</keyword>
<accession>A0A2K3QMH4</accession>
<dbReference type="Proteomes" id="UP000236621">
    <property type="component" value="Unassembled WGS sequence"/>
</dbReference>
<organism evidence="1 2">
    <name type="scientific">Tolypocladium capitatum</name>
    <dbReference type="NCBI Taxonomy" id="45235"/>
    <lineage>
        <taxon>Eukaryota</taxon>
        <taxon>Fungi</taxon>
        <taxon>Dikarya</taxon>
        <taxon>Ascomycota</taxon>
        <taxon>Pezizomycotina</taxon>
        <taxon>Sordariomycetes</taxon>
        <taxon>Hypocreomycetidae</taxon>
        <taxon>Hypocreales</taxon>
        <taxon>Ophiocordycipitaceae</taxon>
        <taxon>Tolypocladium</taxon>
    </lineage>
</organism>
<evidence type="ECO:0000313" key="1">
    <source>
        <dbReference type="EMBL" id="PNY28728.1"/>
    </source>
</evidence>
<gene>
    <name evidence="1" type="ORF">TCAP_01349</name>
</gene>
<protein>
    <submittedName>
        <fullName evidence="1">Uncharacterized protein</fullName>
    </submittedName>
</protein>
<dbReference type="AlphaFoldDB" id="A0A2K3QMH4"/>
<reference evidence="1 2" key="1">
    <citation type="submission" date="2017-08" db="EMBL/GenBank/DDBJ databases">
        <title>Harnessing the power of phylogenomics to disentangle the directionality and signatures of interkingdom host jumping in the parasitic fungal genus Tolypocladium.</title>
        <authorList>
            <person name="Quandt C.A."/>
            <person name="Patterson W."/>
            <person name="Spatafora J.W."/>
        </authorList>
    </citation>
    <scope>NUCLEOTIDE SEQUENCE [LARGE SCALE GENOMIC DNA]</scope>
    <source>
        <strain evidence="1 2">CBS 113982</strain>
    </source>
</reference>
<comment type="caution">
    <text evidence="1">The sequence shown here is derived from an EMBL/GenBank/DDBJ whole genome shotgun (WGS) entry which is preliminary data.</text>
</comment>
<proteinExistence type="predicted"/>
<sequence>MMRGDAQVDGRPDIETGGRYARWMMDLSGKTRRLPSYEALVTLETGYALLPSTASKGRQSADTARPRAAGQCSSRRCTITDEGQPETRNTTCYQHVVVLDGHICSIDLSALCCQRCMRRTAMVTDTPIQATSGPILTSQPPASPSA</sequence>
<evidence type="ECO:0000313" key="2">
    <source>
        <dbReference type="Proteomes" id="UP000236621"/>
    </source>
</evidence>
<name>A0A2K3QMH4_9HYPO</name>
<dbReference type="EMBL" id="NRSZ01000219">
    <property type="protein sequence ID" value="PNY28728.1"/>
    <property type="molecule type" value="Genomic_DNA"/>
</dbReference>